<name>A0A7W5B5L9_9BACL</name>
<keyword evidence="2" id="KW-1185">Reference proteome</keyword>
<dbReference type="Proteomes" id="UP000570361">
    <property type="component" value="Unassembled WGS sequence"/>
</dbReference>
<dbReference type="AlphaFoldDB" id="A0A7W5B5L9"/>
<reference evidence="1 2" key="1">
    <citation type="submission" date="2020-08" db="EMBL/GenBank/DDBJ databases">
        <title>Genomic Encyclopedia of Type Strains, Phase III (KMG-III): the genomes of soil and plant-associated and newly described type strains.</title>
        <authorList>
            <person name="Whitman W."/>
        </authorList>
    </citation>
    <scope>NUCLEOTIDE SEQUENCE [LARGE SCALE GENOMIC DNA]</scope>
    <source>
        <strain evidence="1 2">CECT 5862</strain>
    </source>
</reference>
<sequence>MPLPKNRIVPKDKVYFRPEFENCLCCGGKLKRSHTAWKKNISTLHGVIQAWSMAYVCSNMNCKHRETYYKSAEADSLAMKHTSYGFDVLALVGQLRFKYHMTIAEITEELTNRGIATSERNSQRLYERYLTLLRSSVTDFVKEELKQVVDTHGGIMISMDGVQPEKGNETLYVIREVFSGTILVAKNVKSSGAEELKELIQPVIDLGFPIIGIVSDGQRSIRLAMESLLPKVPYQYCQYHYLKDIAKPIVDLDRKLKTGIKKSLRGIREIERKLDKSTPEEAEVVKDYLAAVRSLLLEDGNPPLDLPGVRIYETAEVIQASLQKCLDKKGALVTPKRIQNFQQTD</sequence>
<organism evidence="1 2">
    <name type="scientific">Paenibacillus phyllosphaerae</name>
    <dbReference type="NCBI Taxonomy" id="274593"/>
    <lineage>
        <taxon>Bacteria</taxon>
        <taxon>Bacillati</taxon>
        <taxon>Bacillota</taxon>
        <taxon>Bacilli</taxon>
        <taxon>Bacillales</taxon>
        <taxon>Paenibacillaceae</taxon>
        <taxon>Paenibacillus</taxon>
    </lineage>
</organism>
<evidence type="ECO:0000313" key="1">
    <source>
        <dbReference type="EMBL" id="MBB3114803.1"/>
    </source>
</evidence>
<evidence type="ECO:0000313" key="2">
    <source>
        <dbReference type="Proteomes" id="UP000570361"/>
    </source>
</evidence>
<comment type="caution">
    <text evidence="1">The sequence shown here is derived from an EMBL/GenBank/DDBJ whole genome shotgun (WGS) entry which is preliminary data.</text>
</comment>
<evidence type="ECO:0008006" key="3">
    <source>
        <dbReference type="Google" id="ProtNLM"/>
    </source>
</evidence>
<proteinExistence type="predicted"/>
<gene>
    <name evidence="1" type="ORF">FHS18_006969</name>
</gene>
<dbReference type="EMBL" id="JACHXK010000049">
    <property type="protein sequence ID" value="MBB3114803.1"/>
    <property type="molecule type" value="Genomic_DNA"/>
</dbReference>
<accession>A0A7W5B5L9</accession>
<protein>
    <recommendedName>
        <fullName evidence="3">Transposase</fullName>
    </recommendedName>
</protein>